<reference evidence="8 9" key="1">
    <citation type="submission" date="2024-02" db="EMBL/GenBank/DDBJ databases">
        <title>The Genome Sequence of Enterococcus sp. DIV0159.</title>
        <authorList>
            <person name="Earl A."/>
            <person name="Manson A."/>
            <person name="Gilmore M."/>
            <person name="Sanders J."/>
            <person name="Shea T."/>
            <person name="Howe W."/>
            <person name="Livny J."/>
            <person name="Cuomo C."/>
            <person name="Neafsey D."/>
            <person name="Birren B."/>
        </authorList>
    </citation>
    <scope>NUCLEOTIDE SEQUENCE [LARGE SCALE GENOMIC DNA]</scope>
    <source>
        <strain evidence="8 9">665A</strain>
    </source>
</reference>
<dbReference type="SUPFAM" id="SSF141523">
    <property type="entry name" value="L,D-transpeptidase catalytic domain-like"/>
    <property type="match status" value="1"/>
</dbReference>
<protein>
    <recommendedName>
        <fullName evidence="7">L,D-TPase catalytic domain-containing protein</fullName>
    </recommendedName>
</protein>
<dbReference type="SUPFAM" id="SSF143985">
    <property type="entry name" value="L,D-transpeptidase pre-catalytic domain-like"/>
    <property type="match status" value="1"/>
</dbReference>
<dbReference type="InterPro" id="IPR038063">
    <property type="entry name" value="Transpep_catalytic_dom"/>
</dbReference>
<dbReference type="RefSeq" id="WP_207702283.1">
    <property type="nucleotide sequence ID" value="NZ_JAFREL020000006.1"/>
</dbReference>
<sequence>MYLSKNFIKKFLLLLFLSLLFLFIYFRSHFLPWAKVNTTSVGGLTIQQSKKKLEKTYQTVSISLTQNNTPILLTIDQPYKISEDFLKANLHHSSTLLPLANRTMEQLTTQINAADFGIEIENQSALVSHKNQKFVIQPEKQGTQIDRQQLIKVLYQDMTAGSLKEVYQLSDFYVKPELTSENLKSTVRDLNQLLTEDRSLIIAKKKIPLSKNMIIASVNESGTLDSLLITQLVQKLNQKYSTIDRPVDFVNVHGEHLRFKNVGNYGWYIDTEKAVKLLNKQLLDSKIESIELPLKGNPSKQPLHVKQNYIEVDLENQKMYCFHKGKKVVSTNVITGQFIKETATIPGFHTIMDKQKNTYLSGSLITGDGSYRVPVNYWMPFLSYGQTITEIGIHDTEHKKEAFGDPEAFKTGFGSYGCINTPLNKVEKIYKYSYIGMPVFIYGHTYDDAPGEYDKPVDYGEEI</sequence>
<evidence type="ECO:0000256" key="3">
    <source>
        <dbReference type="ARBA" id="ARBA00022960"/>
    </source>
</evidence>
<dbReference type="InterPro" id="IPR005490">
    <property type="entry name" value="LD_TPept_cat_dom"/>
</dbReference>
<feature type="active site" description="Proton donor/acceptor" evidence="6">
    <location>
        <position position="394"/>
    </location>
</feature>
<evidence type="ECO:0000256" key="5">
    <source>
        <dbReference type="ARBA" id="ARBA00023316"/>
    </source>
</evidence>
<dbReference type="InterPro" id="IPR050979">
    <property type="entry name" value="LD-transpeptidase"/>
</dbReference>
<dbReference type="Pfam" id="PF03734">
    <property type="entry name" value="YkuD"/>
    <property type="match status" value="1"/>
</dbReference>
<accession>A0ABV0EVV4</accession>
<comment type="caution">
    <text evidence="8">The sequence shown here is derived from an EMBL/GenBank/DDBJ whole genome shotgun (WGS) entry which is preliminary data.</text>
</comment>
<dbReference type="EMBL" id="JAFREL020000006">
    <property type="protein sequence ID" value="MEO1772791.1"/>
    <property type="molecule type" value="Genomic_DNA"/>
</dbReference>
<evidence type="ECO:0000313" key="9">
    <source>
        <dbReference type="Proteomes" id="UP000664357"/>
    </source>
</evidence>
<keyword evidence="2" id="KW-0808">Transferase</keyword>
<evidence type="ECO:0000256" key="4">
    <source>
        <dbReference type="ARBA" id="ARBA00022984"/>
    </source>
</evidence>
<feature type="domain" description="L,D-TPase catalytic" evidence="7">
    <location>
        <begin position="308"/>
        <end position="442"/>
    </location>
</feature>
<evidence type="ECO:0000313" key="8">
    <source>
        <dbReference type="EMBL" id="MEO1772791.1"/>
    </source>
</evidence>
<evidence type="ECO:0000256" key="1">
    <source>
        <dbReference type="ARBA" id="ARBA00004752"/>
    </source>
</evidence>
<dbReference type="InterPro" id="IPR038054">
    <property type="entry name" value="LD_TPept-like_central_sf"/>
</dbReference>
<dbReference type="Proteomes" id="UP000664357">
    <property type="component" value="Unassembled WGS sequence"/>
</dbReference>
<organism evidence="8 9">
    <name type="scientific">Candidatus Enterococcus ferrettii</name>
    <dbReference type="NCBI Taxonomy" id="2815324"/>
    <lineage>
        <taxon>Bacteria</taxon>
        <taxon>Bacillati</taxon>
        <taxon>Bacillota</taxon>
        <taxon>Bacilli</taxon>
        <taxon>Lactobacillales</taxon>
        <taxon>Enterococcaceae</taxon>
        <taxon>Enterococcus</taxon>
    </lineage>
</organism>
<evidence type="ECO:0000259" key="7">
    <source>
        <dbReference type="PROSITE" id="PS52029"/>
    </source>
</evidence>
<dbReference type="PROSITE" id="PS52029">
    <property type="entry name" value="LD_TPASE"/>
    <property type="match status" value="1"/>
</dbReference>
<keyword evidence="9" id="KW-1185">Reference proteome</keyword>
<keyword evidence="4 6" id="KW-0573">Peptidoglycan synthesis</keyword>
<keyword evidence="5 6" id="KW-0961">Cell wall biogenesis/degradation</keyword>
<dbReference type="Gene3D" id="3.10.20.800">
    <property type="match status" value="1"/>
</dbReference>
<keyword evidence="3 6" id="KW-0133">Cell shape</keyword>
<proteinExistence type="predicted"/>
<name>A0ABV0EVV4_9ENTE</name>
<evidence type="ECO:0000256" key="6">
    <source>
        <dbReference type="PROSITE-ProRule" id="PRU01373"/>
    </source>
</evidence>
<dbReference type="Gene3D" id="2.40.440.10">
    <property type="entry name" value="L,D-transpeptidase catalytic domain-like"/>
    <property type="match status" value="1"/>
</dbReference>
<evidence type="ECO:0000256" key="2">
    <source>
        <dbReference type="ARBA" id="ARBA00022679"/>
    </source>
</evidence>
<dbReference type="PANTHER" id="PTHR30582:SF33">
    <property type="entry name" value="EXPORTED PROTEIN"/>
    <property type="match status" value="1"/>
</dbReference>
<dbReference type="CDD" id="cd16913">
    <property type="entry name" value="YkuD_like"/>
    <property type="match status" value="1"/>
</dbReference>
<comment type="pathway">
    <text evidence="1 6">Cell wall biogenesis; peptidoglycan biosynthesis.</text>
</comment>
<feature type="active site" description="Nucleophile" evidence="6">
    <location>
        <position position="418"/>
    </location>
</feature>
<gene>
    <name evidence="8" type="ORF">JZO67_004774</name>
</gene>
<dbReference type="PANTHER" id="PTHR30582">
    <property type="entry name" value="L,D-TRANSPEPTIDASE"/>
    <property type="match status" value="1"/>
</dbReference>